<dbReference type="Gene3D" id="3.90.76.10">
    <property type="entry name" value="Dipeptide-binding Protein, Domain 1"/>
    <property type="match status" value="1"/>
</dbReference>
<proteinExistence type="inferred from homology"/>
<dbReference type="PANTHER" id="PTHR30290">
    <property type="entry name" value="PERIPLASMIC BINDING COMPONENT OF ABC TRANSPORTER"/>
    <property type="match status" value="1"/>
</dbReference>
<comment type="similarity">
    <text evidence="1">Belongs to the bacterial solute-binding protein 5 family.</text>
</comment>
<dbReference type="SUPFAM" id="SSF53850">
    <property type="entry name" value="Periplasmic binding protein-like II"/>
    <property type="match status" value="1"/>
</dbReference>
<dbReference type="PANTHER" id="PTHR30290:SF9">
    <property type="entry name" value="OLIGOPEPTIDE-BINDING PROTEIN APPA"/>
    <property type="match status" value="1"/>
</dbReference>
<dbReference type="Proteomes" id="UP001281656">
    <property type="component" value="Unassembled WGS sequence"/>
</dbReference>
<sequence length="533" mass="61181">MRKLICYILILSNLLFNGCVEKSVQGTKSEGTRNYVVYNIGKSPEDLIMLNNHDFRQQDLLINLFEGLVTSDEKGKIKPAIAESWSLNKDETCYTFKIRKTATWNNGEDITAEDFVTFFSQVLNKDRDNVYAKQLYCIFGAEDYKKGKGDFSNVAVRALDEKTLEIRLNYPCNYFLNILAEPIYSLRKINEDLVSWKKNYKNILYSGCYKIDNILDNGDARLKKNEEYWNNSSVKSEDIMVTFIDSSEASLAAFESSKIDIFTNPPISELSNLSASGKISKIPFYGIGTLVFNLRKEGVIQDSNLRKSISAAVSRKEISKEALNDTVKPATAYIPPNVSDGMNGQYLNKEIFTVEPEKAKALDLISKSKYENNKEELKLIYLDSVENKKICDTIAKQLRENLKLKVQCKGYSLEEFSQVIRENDYDIAKVNYESSYDYPPSFLERYTSESEMNLFGYKNAEFDTRVERAKREKDMVKKVQDLREAENILMDDMPIVPLYFTNSVICKKNNIDGIYTNKRGNIKLDKVYIKVEA</sequence>
<dbReference type="EMBL" id="JARUJP010000027">
    <property type="protein sequence ID" value="MDW8802759.1"/>
    <property type="molecule type" value="Genomic_DNA"/>
</dbReference>
<reference evidence="5 6" key="1">
    <citation type="submission" date="2023-04" db="EMBL/GenBank/DDBJ databases">
        <title>Clostridium tannerae sp. nov., isolated from the fecal material of an alpaca.</title>
        <authorList>
            <person name="Miller S."/>
            <person name="Hendry M."/>
            <person name="King J."/>
            <person name="Sankaranarayanan K."/>
            <person name="Lawson P.A."/>
        </authorList>
    </citation>
    <scope>NUCLEOTIDE SEQUENCE [LARGE SCALE GENOMIC DNA]</scope>
    <source>
        <strain evidence="5 6">A1-XYC3</strain>
    </source>
</reference>
<dbReference type="Gene3D" id="3.40.190.10">
    <property type="entry name" value="Periplasmic binding protein-like II"/>
    <property type="match status" value="1"/>
</dbReference>
<dbReference type="InterPro" id="IPR030678">
    <property type="entry name" value="Peptide/Ni-bd"/>
</dbReference>
<accession>A0ABU4JX83</accession>
<evidence type="ECO:0000259" key="4">
    <source>
        <dbReference type="Pfam" id="PF00496"/>
    </source>
</evidence>
<dbReference type="Gene3D" id="3.10.105.10">
    <property type="entry name" value="Dipeptide-binding Protein, Domain 3"/>
    <property type="match status" value="1"/>
</dbReference>
<name>A0ABU4JX83_9CLOT</name>
<dbReference type="InterPro" id="IPR000914">
    <property type="entry name" value="SBP_5_dom"/>
</dbReference>
<dbReference type="CDD" id="cd08504">
    <property type="entry name" value="PBP2_OppA"/>
    <property type="match status" value="1"/>
</dbReference>
<evidence type="ECO:0000313" key="6">
    <source>
        <dbReference type="Proteomes" id="UP001281656"/>
    </source>
</evidence>
<feature type="domain" description="Solute-binding protein family 5" evidence="4">
    <location>
        <begin position="76"/>
        <end position="452"/>
    </location>
</feature>
<evidence type="ECO:0000256" key="3">
    <source>
        <dbReference type="ARBA" id="ARBA00022729"/>
    </source>
</evidence>
<dbReference type="Pfam" id="PF00496">
    <property type="entry name" value="SBP_bac_5"/>
    <property type="match status" value="1"/>
</dbReference>
<keyword evidence="2" id="KW-0813">Transport</keyword>
<keyword evidence="6" id="KW-1185">Reference proteome</keyword>
<protein>
    <submittedName>
        <fullName evidence="5">Peptide ABC transporter substrate-binding protein</fullName>
    </submittedName>
</protein>
<evidence type="ECO:0000256" key="1">
    <source>
        <dbReference type="ARBA" id="ARBA00005695"/>
    </source>
</evidence>
<evidence type="ECO:0000313" key="5">
    <source>
        <dbReference type="EMBL" id="MDW8802759.1"/>
    </source>
</evidence>
<dbReference type="InterPro" id="IPR039424">
    <property type="entry name" value="SBP_5"/>
</dbReference>
<keyword evidence="3" id="KW-0732">Signal</keyword>
<evidence type="ECO:0000256" key="2">
    <source>
        <dbReference type="ARBA" id="ARBA00022448"/>
    </source>
</evidence>
<organism evidence="5 6">
    <name type="scientific">Clostridium tanneri</name>
    <dbReference type="NCBI Taxonomy" id="3037988"/>
    <lineage>
        <taxon>Bacteria</taxon>
        <taxon>Bacillati</taxon>
        <taxon>Bacillota</taxon>
        <taxon>Clostridia</taxon>
        <taxon>Eubacteriales</taxon>
        <taxon>Clostridiaceae</taxon>
        <taxon>Clostridium</taxon>
    </lineage>
</organism>
<gene>
    <name evidence="5" type="ORF">P8V03_16555</name>
</gene>
<dbReference type="RefSeq" id="WP_318799024.1">
    <property type="nucleotide sequence ID" value="NZ_JARUJP010000027.1"/>
</dbReference>
<dbReference type="PIRSF" id="PIRSF002741">
    <property type="entry name" value="MppA"/>
    <property type="match status" value="1"/>
</dbReference>
<comment type="caution">
    <text evidence="5">The sequence shown here is derived from an EMBL/GenBank/DDBJ whole genome shotgun (WGS) entry which is preliminary data.</text>
</comment>